<dbReference type="SUPFAM" id="SSF50199">
    <property type="entry name" value="Staphylococcal nuclease"/>
    <property type="match status" value="1"/>
</dbReference>
<dbReference type="STRING" id="1560234.SP90_12810"/>
<dbReference type="Pfam" id="PF00565">
    <property type="entry name" value="SNase"/>
    <property type="match status" value="1"/>
</dbReference>
<dbReference type="PATRIC" id="fig|1560234.3.peg.1671"/>
<dbReference type="InterPro" id="IPR035437">
    <property type="entry name" value="SNase_OB-fold_sf"/>
</dbReference>
<keyword evidence="3" id="KW-1185">Reference proteome</keyword>
<evidence type="ECO:0000313" key="3">
    <source>
        <dbReference type="Proteomes" id="UP000091979"/>
    </source>
</evidence>
<comment type="caution">
    <text evidence="2">The sequence shown here is derived from an EMBL/GenBank/DDBJ whole genome shotgun (WGS) entry which is preliminary data.</text>
</comment>
<dbReference type="Gene3D" id="2.40.50.90">
    <property type="match status" value="1"/>
</dbReference>
<organism evidence="2 3">
    <name type="scientific">Halodesulfovibrio spirochaetisodalis</name>
    <dbReference type="NCBI Taxonomy" id="1560234"/>
    <lineage>
        <taxon>Bacteria</taxon>
        <taxon>Pseudomonadati</taxon>
        <taxon>Thermodesulfobacteriota</taxon>
        <taxon>Desulfovibrionia</taxon>
        <taxon>Desulfovibrionales</taxon>
        <taxon>Desulfovibrionaceae</taxon>
        <taxon>Halodesulfovibrio</taxon>
    </lineage>
</organism>
<dbReference type="EMBL" id="JXMS01000025">
    <property type="protein sequence ID" value="OBQ46403.1"/>
    <property type="molecule type" value="Genomic_DNA"/>
</dbReference>
<proteinExistence type="predicted"/>
<accession>A0A1B7XAJ5</accession>
<evidence type="ECO:0000313" key="2">
    <source>
        <dbReference type="EMBL" id="OBQ46403.1"/>
    </source>
</evidence>
<dbReference type="InterPro" id="IPR016071">
    <property type="entry name" value="Staphylococal_nuclease_OB-fold"/>
</dbReference>
<reference evidence="2 3" key="1">
    <citation type="submission" date="2015-01" db="EMBL/GenBank/DDBJ databases">
        <title>Desulfovibrio sp. JC271 draft genome sequence.</title>
        <authorList>
            <person name="Shivani Y."/>
            <person name="Subhash Y."/>
            <person name="Sasikala C."/>
            <person name="Ramana C.V."/>
        </authorList>
    </citation>
    <scope>NUCLEOTIDE SEQUENCE [LARGE SCALE GENOMIC DNA]</scope>
    <source>
        <strain evidence="2 3">JC271</strain>
    </source>
</reference>
<dbReference type="RefSeq" id="WP_066856922.1">
    <property type="nucleotide sequence ID" value="NZ_JXMS01000025.1"/>
</dbReference>
<dbReference type="AlphaFoldDB" id="A0A1B7XAJ5"/>
<sequence length="299" mass="34257">MYIANFLHKKMLIFTCSVLISFIVFTIMLPSAFALDFRDKRITQLTVPYSKHVNTLICLKKNLTEGMNQLKQSEHKLLYLRNIELLEGLIKTMVLMHGSLYAASVETSSHDEISSVLLNITTLKFNLDWYHSKIVENTNLILSKETFPLNVQKNFAVSAKHMRTELQKITSLGAATVESYANFLSEYPSINSIRAQFIEILDDDSILVETARVRTRVRLLNVDCPGYYQTGGTETHAFIQKFLGKEGAVYLEFEKERFDPYNRLIAYIWKDGTMLNKKLVQVGLCRAKIASLDEDHVVK</sequence>
<name>A0A1B7XAJ5_9BACT</name>
<protein>
    <recommendedName>
        <fullName evidence="1">TNase-like domain-containing protein</fullName>
    </recommendedName>
</protein>
<gene>
    <name evidence="2" type="ORF">SP90_12810</name>
</gene>
<dbReference type="Proteomes" id="UP000091979">
    <property type="component" value="Unassembled WGS sequence"/>
</dbReference>
<evidence type="ECO:0000259" key="1">
    <source>
        <dbReference type="PROSITE" id="PS50830"/>
    </source>
</evidence>
<dbReference type="PROSITE" id="PS50830">
    <property type="entry name" value="TNASE_3"/>
    <property type="match status" value="1"/>
</dbReference>
<feature type="domain" description="TNase-like" evidence="1">
    <location>
        <begin position="191"/>
        <end position="299"/>
    </location>
</feature>